<dbReference type="GO" id="GO:0046592">
    <property type="term" value="F:polyamine oxidase activity"/>
    <property type="evidence" value="ECO:0007669"/>
    <property type="project" value="TreeGrafter"/>
</dbReference>
<dbReference type="PANTHER" id="PTHR10742">
    <property type="entry name" value="FLAVIN MONOAMINE OXIDASE"/>
    <property type="match status" value="1"/>
</dbReference>
<dbReference type="Pfam" id="PF01593">
    <property type="entry name" value="Amino_oxidase"/>
    <property type="match status" value="1"/>
</dbReference>
<evidence type="ECO:0000256" key="2">
    <source>
        <dbReference type="ARBA" id="ARBA00004496"/>
    </source>
</evidence>
<dbReference type="STRING" id="34508.A0A4U5LZT4"/>
<evidence type="ECO:0000256" key="3">
    <source>
        <dbReference type="ARBA" id="ARBA00005995"/>
    </source>
</evidence>
<dbReference type="InterPro" id="IPR002937">
    <property type="entry name" value="Amino_oxidase"/>
</dbReference>
<dbReference type="SUPFAM" id="SSF54373">
    <property type="entry name" value="FAD-linked reductases, C-terminal domain"/>
    <property type="match status" value="1"/>
</dbReference>
<dbReference type="SUPFAM" id="SSF51905">
    <property type="entry name" value="FAD/NAD(P)-binding domain"/>
    <property type="match status" value="1"/>
</dbReference>
<evidence type="ECO:0000256" key="1">
    <source>
        <dbReference type="ARBA" id="ARBA00001974"/>
    </source>
</evidence>
<evidence type="ECO:0000256" key="4">
    <source>
        <dbReference type="ARBA" id="ARBA00022490"/>
    </source>
</evidence>
<proteinExistence type="inferred from homology"/>
<keyword evidence="6" id="KW-0274">FAD</keyword>
<feature type="domain" description="Amine oxidase" evidence="9">
    <location>
        <begin position="35"/>
        <end position="477"/>
    </location>
</feature>
<evidence type="ECO:0000256" key="8">
    <source>
        <dbReference type="SAM" id="SignalP"/>
    </source>
</evidence>
<keyword evidence="8" id="KW-0732">Signal</keyword>
<evidence type="ECO:0000259" key="9">
    <source>
        <dbReference type="Pfam" id="PF01593"/>
    </source>
</evidence>
<dbReference type="Gene3D" id="3.50.50.60">
    <property type="entry name" value="FAD/NAD(P)-binding domain"/>
    <property type="match status" value="1"/>
</dbReference>
<feature type="signal peptide" evidence="8">
    <location>
        <begin position="1"/>
        <end position="21"/>
    </location>
</feature>
<keyword evidence="7" id="KW-0560">Oxidoreductase</keyword>
<comment type="caution">
    <text evidence="10">The sequence shown here is derived from an EMBL/GenBank/DDBJ whole genome shotgun (WGS) entry which is preliminary data.</text>
</comment>
<keyword evidence="11" id="KW-1185">Reference proteome</keyword>
<dbReference type="Gene3D" id="3.90.660.10">
    <property type="match status" value="1"/>
</dbReference>
<dbReference type="InterPro" id="IPR036188">
    <property type="entry name" value="FAD/NAD-bd_sf"/>
</dbReference>
<dbReference type="Proteomes" id="UP000298663">
    <property type="component" value="Unassembled WGS sequence"/>
</dbReference>
<sequence>MTRLRPILLLFLCSLISLALSVQTNASIAVIGAGFAGLSAVGRLRELGFKDITLFEGLHRVGGRVYSIPFGKGRLQQGAQWVNGMNNSIYRIANKLGLIQGELADNEVFKTADYFTGKCGLTQPLIDEFYEFTAPLEKQWEDMAKDEENYALTFDELYDKDFRNFLSKKKRSRREIHLLNALSRFYRGYFEGENGAFDDYALANLDEWDDGEGESKSYVLSEIGYYKVTKYLKSFVPDGIIKYNHVVEKIDYSGSKTQITVKVGFRIYTFPKTFDHVLVTSSLGHLKKYSKSLFKPNLPQRKQEAIDTLGYGNLLKVFFIYDQPWWNYNGSSMATLRVKGCSHTPALMKYFHTFNQLEWDNRVLVAFVSATGTEMIDQVPDAILSRMVTEHLRDTTQNPNVPEPKKMIRQHWVSDKLFLGAYSYIASEAATLPGGAYNRMAEPVEGKVFFAGEGTHPTMYQTTVGAYDSGRREAERIAEM</sequence>
<protein>
    <recommendedName>
        <fullName evidence="9">Amine oxidase domain-containing protein</fullName>
    </recommendedName>
</protein>
<feature type="chain" id="PRO_5020745248" description="Amine oxidase domain-containing protein" evidence="8">
    <location>
        <begin position="22"/>
        <end position="480"/>
    </location>
</feature>
<organism evidence="10 11">
    <name type="scientific">Steinernema carpocapsae</name>
    <name type="common">Entomopathogenic nematode</name>
    <dbReference type="NCBI Taxonomy" id="34508"/>
    <lineage>
        <taxon>Eukaryota</taxon>
        <taxon>Metazoa</taxon>
        <taxon>Ecdysozoa</taxon>
        <taxon>Nematoda</taxon>
        <taxon>Chromadorea</taxon>
        <taxon>Rhabditida</taxon>
        <taxon>Tylenchina</taxon>
        <taxon>Panagrolaimomorpha</taxon>
        <taxon>Strongyloidoidea</taxon>
        <taxon>Steinernematidae</taxon>
        <taxon>Steinernema</taxon>
    </lineage>
</organism>
<evidence type="ECO:0000256" key="6">
    <source>
        <dbReference type="ARBA" id="ARBA00022827"/>
    </source>
</evidence>
<evidence type="ECO:0000313" key="11">
    <source>
        <dbReference type="Proteomes" id="UP000298663"/>
    </source>
</evidence>
<accession>A0A4U5LZT4</accession>
<evidence type="ECO:0000256" key="7">
    <source>
        <dbReference type="ARBA" id="ARBA00023002"/>
    </source>
</evidence>
<dbReference type="PANTHER" id="PTHR10742:SF405">
    <property type="entry name" value="PEROXISOMAL N(1)-ACETYL-SPERMINE_SPERMIDINE OXIDASE"/>
    <property type="match status" value="1"/>
</dbReference>
<comment type="subcellular location">
    <subcellularLocation>
        <location evidence="2">Cytoplasm</location>
    </subcellularLocation>
</comment>
<name>A0A4U5LZT4_STECR</name>
<dbReference type="EMBL" id="AZBU02000011">
    <property type="protein sequence ID" value="TKR61847.1"/>
    <property type="molecule type" value="Genomic_DNA"/>
</dbReference>
<reference evidence="10 11" key="1">
    <citation type="journal article" date="2015" name="Genome Biol.">
        <title>Comparative genomics of Steinernema reveals deeply conserved gene regulatory networks.</title>
        <authorList>
            <person name="Dillman A.R."/>
            <person name="Macchietto M."/>
            <person name="Porter C.F."/>
            <person name="Rogers A."/>
            <person name="Williams B."/>
            <person name="Antoshechkin I."/>
            <person name="Lee M.M."/>
            <person name="Goodwin Z."/>
            <person name="Lu X."/>
            <person name="Lewis E.E."/>
            <person name="Goodrich-Blair H."/>
            <person name="Stock S.P."/>
            <person name="Adams B.J."/>
            <person name="Sternberg P.W."/>
            <person name="Mortazavi A."/>
        </authorList>
    </citation>
    <scope>NUCLEOTIDE SEQUENCE [LARGE SCALE GENOMIC DNA]</scope>
    <source>
        <strain evidence="10 11">ALL</strain>
    </source>
</reference>
<dbReference type="GO" id="GO:0005737">
    <property type="term" value="C:cytoplasm"/>
    <property type="evidence" value="ECO:0007669"/>
    <property type="project" value="UniProtKB-SubCell"/>
</dbReference>
<dbReference type="AlphaFoldDB" id="A0A4U5LZT4"/>
<comment type="similarity">
    <text evidence="3">Belongs to the flavin monoamine oxidase family.</text>
</comment>
<keyword evidence="4" id="KW-0963">Cytoplasm</keyword>
<keyword evidence="5" id="KW-0285">Flavoprotein</keyword>
<gene>
    <name evidence="10" type="ORF">L596_028902</name>
</gene>
<dbReference type="OrthoDB" id="2219495at2759"/>
<evidence type="ECO:0000313" key="10">
    <source>
        <dbReference type="EMBL" id="TKR61847.1"/>
    </source>
</evidence>
<dbReference type="InterPro" id="IPR050281">
    <property type="entry name" value="Flavin_monoamine_oxidase"/>
</dbReference>
<comment type="cofactor">
    <cofactor evidence="1">
        <name>FAD</name>
        <dbReference type="ChEBI" id="CHEBI:57692"/>
    </cofactor>
</comment>
<evidence type="ECO:0000256" key="5">
    <source>
        <dbReference type="ARBA" id="ARBA00022630"/>
    </source>
</evidence>
<reference evidence="10 11" key="2">
    <citation type="journal article" date="2019" name="G3 (Bethesda)">
        <title>Hybrid Assembly of the Genome of the Entomopathogenic Nematode Steinernema carpocapsae Identifies the X-Chromosome.</title>
        <authorList>
            <person name="Serra L."/>
            <person name="Macchietto M."/>
            <person name="Macias-Munoz A."/>
            <person name="McGill C.J."/>
            <person name="Rodriguez I.M."/>
            <person name="Rodriguez B."/>
            <person name="Murad R."/>
            <person name="Mortazavi A."/>
        </authorList>
    </citation>
    <scope>NUCLEOTIDE SEQUENCE [LARGE SCALE GENOMIC DNA]</scope>
    <source>
        <strain evidence="10 11">ALL</strain>
    </source>
</reference>